<dbReference type="AlphaFoldDB" id="A0A7H1D0H8"/>
<accession>A0A7H1D0H8</accession>
<dbReference type="EMBL" id="AY714843">
    <property type="protein sequence ID" value="QNS30085.1"/>
    <property type="molecule type" value="Genomic_DNA"/>
</dbReference>
<protein>
    <submittedName>
        <fullName evidence="1">Uncharacterized protein</fullName>
    </submittedName>
</protein>
<evidence type="ECO:0000313" key="1">
    <source>
        <dbReference type="EMBL" id="QNS30085.1"/>
    </source>
</evidence>
<name>A0A7H1D0H8_UNCAG</name>
<proteinExistence type="predicted"/>
<organism evidence="1">
    <name type="scientific">Uncultured archaeon GZfos26G2</name>
    <dbReference type="NCBI Taxonomy" id="3386331"/>
    <lineage>
        <taxon>Archaea</taxon>
        <taxon>Methanobacteriati</taxon>
        <taxon>Methanobacteriota</taxon>
        <taxon>Stenosarchaea group</taxon>
        <taxon>Methanomicrobia</taxon>
        <taxon>Candidatus Methanophagales</taxon>
        <taxon>Candidatus Methanophagaceae</taxon>
        <taxon>Candidatus Methanophaga</taxon>
    </lineage>
</organism>
<sequence length="100" mass="11474">MARYMGLSNGGGQLTYERQSALTPALRVLVVNSYHKGMNWEQDIQKGIIDGLSREGYIEGLDYELKTFCMDTKVTYTTPEQIEQRAETAITERIENRNYC</sequence>
<gene>
    <name evidence="1" type="ORF">GZ26G2_81</name>
</gene>
<reference evidence="1" key="1">
    <citation type="journal article" date="2004" name="Science">
        <title>Reverse methanogenesis: testing the hypothesis with environmental genomics.</title>
        <authorList>
            <person name="Hallam S.J."/>
            <person name="Putnam N."/>
            <person name="Preston C.M."/>
            <person name="Detter J.C."/>
            <person name="Rokhsar D."/>
            <person name="Richardson P.M."/>
            <person name="DeLong E.F."/>
        </authorList>
    </citation>
    <scope>NUCLEOTIDE SEQUENCE</scope>
</reference>